<evidence type="ECO:0000313" key="3">
    <source>
        <dbReference type="Proteomes" id="UP000005237"/>
    </source>
</evidence>
<reference evidence="2" key="2">
    <citation type="submission" date="2022-06" db="UniProtKB">
        <authorList>
            <consortium name="EnsemblMetazoa"/>
        </authorList>
    </citation>
    <scope>IDENTIFICATION</scope>
    <source>
        <strain evidence="2">DF5081</strain>
    </source>
</reference>
<evidence type="ECO:0000259" key="1">
    <source>
        <dbReference type="Pfam" id="PF02036"/>
    </source>
</evidence>
<dbReference type="InterPro" id="IPR036527">
    <property type="entry name" value="SCP2_sterol-bd_dom_sf"/>
</dbReference>
<dbReference type="Proteomes" id="UP000005237">
    <property type="component" value="Unassembled WGS sequence"/>
</dbReference>
<dbReference type="InterPro" id="IPR003033">
    <property type="entry name" value="SCP2_sterol-bd_dom"/>
</dbReference>
<dbReference type="PANTHER" id="PTHR10094:SF25">
    <property type="entry name" value="SCP2 STEROL-BINDING DOMAIN-CONTAINING PROTEIN 1"/>
    <property type="match status" value="1"/>
</dbReference>
<dbReference type="Gene3D" id="3.30.1050.10">
    <property type="entry name" value="SCP2 sterol-binding domain"/>
    <property type="match status" value="1"/>
</dbReference>
<name>A0A8R1IK51_CAEJA</name>
<dbReference type="SUPFAM" id="SSF55718">
    <property type="entry name" value="SCP-like"/>
    <property type="match status" value="1"/>
</dbReference>
<evidence type="ECO:0000313" key="2">
    <source>
        <dbReference type="EnsemblMetazoa" id="CJA36533c.1"/>
    </source>
</evidence>
<organism evidence="2 3">
    <name type="scientific">Caenorhabditis japonica</name>
    <dbReference type="NCBI Taxonomy" id="281687"/>
    <lineage>
        <taxon>Eukaryota</taxon>
        <taxon>Metazoa</taxon>
        <taxon>Ecdysozoa</taxon>
        <taxon>Nematoda</taxon>
        <taxon>Chromadorea</taxon>
        <taxon>Rhabditida</taxon>
        <taxon>Rhabditina</taxon>
        <taxon>Rhabditomorpha</taxon>
        <taxon>Rhabditoidea</taxon>
        <taxon>Rhabditidae</taxon>
        <taxon>Peloderinae</taxon>
        <taxon>Caenorhabditis</taxon>
    </lineage>
</organism>
<dbReference type="EnsemblMetazoa" id="CJA36533c.1">
    <property type="protein sequence ID" value="CJA36533c.1"/>
    <property type="gene ID" value="WBGene00212380"/>
</dbReference>
<reference evidence="3" key="1">
    <citation type="submission" date="2010-08" db="EMBL/GenBank/DDBJ databases">
        <authorList>
            <consortium name="Caenorhabditis japonica Sequencing Consortium"/>
            <person name="Wilson R.K."/>
        </authorList>
    </citation>
    <scope>NUCLEOTIDE SEQUENCE [LARGE SCALE GENOMIC DNA]</scope>
    <source>
        <strain evidence="3">DF5081</strain>
    </source>
</reference>
<dbReference type="AlphaFoldDB" id="A0A8R1IK51"/>
<proteinExistence type="predicted"/>
<keyword evidence="3" id="KW-1185">Reference proteome</keyword>
<sequence length="126" mass="14177">MTQLLSPAIFEIMSDEISSGKHKSLEKIKGVVEFRILLNGKQECVWTIDLRNSPGKVFEGKCPAGIKVNSTVTIDDEQFVKLCLGELDPIQGFMSRKFKVQGDIFDDAETEYSAERRAEKCSLINF</sequence>
<accession>A0A8R1IK51</accession>
<dbReference type="GO" id="GO:0005829">
    <property type="term" value="C:cytosol"/>
    <property type="evidence" value="ECO:0007669"/>
    <property type="project" value="TreeGrafter"/>
</dbReference>
<protein>
    <submittedName>
        <fullName evidence="2">SCP2 domain-containing protein</fullName>
    </submittedName>
</protein>
<feature type="domain" description="SCP2" evidence="1">
    <location>
        <begin position="20"/>
        <end position="104"/>
    </location>
</feature>
<dbReference type="Pfam" id="PF02036">
    <property type="entry name" value="SCP2"/>
    <property type="match status" value="1"/>
</dbReference>
<dbReference type="PANTHER" id="PTHR10094">
    <property type="entry name" value="STEROL CARRIER PROTEIN 2 SCP-2 FAMILY PROTEIN"/>
    <property type="match status" value="1"/>
</dbReference>